<comment type="subcellular location">
    <subcellularLocation>
        <location evidence="1">Membrane</location>
    </subcellularLocation>
</comment>
<dbReference type="EMBL" id="LDAU01000044">
    <property type="protein sequence ID" value="KRX09767.1"/>
    <property type="molecule type" value="Genomic_DNA"/>
</dbReference>
<evidence type="ECO:0000256" key="5">
    <source>
        <dbReference type="ARBA" id="ARBA00023157"/>
    </source>
</evidence>
<dbReference type="InParanoid" id="A0A0V0R5L9"/>
<feature type="compositionally biased region" description="Polar residues" evidence="6">
    <location>
        <begin position="1405"/>
        <end position="1421"/>
    </location>
</feature>
<evidence type="ECO:0000256" key="1">
    <source>
        <dbReference type="ARBA" id="ARBA00004370"/>
    </source>
</evidence>
<sequence>MESYDQWSFVRQKQIYQRPCISDQEMNAGQDNTLKLNDGKFLSAFRTYSWSQVYYIQFYIFQYNGSTQGYKKKQADSFGGIDFTLTDANEEFAYILSYYDLGYLDFGYYDFYLNESPKGSRQIYISDPTNLIYNPQIKQGGNLLYITFSLYDTILDLYTIELKIIDSQQDALNFIIENTLQLNSNNFILKASQFYTLQAYNDKTALILALDIETQTYYKYLTSTQGIIQPPISENYNQFTISPYDYDQSRNHRIKSVKLLNTQLSTSIFIKNYKTITIMTYNQQGEFICIQDHQYANNQYNFFNSNYGLINNDYIWVQVGKFSSANEEAVILLYNPKSCQFYNSEWSGALSNGYQLQFFSQTYAQFGDSNAIFLNTLFENDSYGNCIIEIIQTKITPNSQTLEMCGPFEIENFNCDCIGDIQQSYSRLKSNDCQCPTNYYSQYPIDDNCQSVIDDSGDDGEEEEEEEDNDIDDDIDSDGEYISPQCFYIDYQIQQIDIELVKLSLDGLVVLPDYTESLQKFNNELCQFIFEQQQLIKFGNSPSCYFQQNSALQKTYIFIQFNDYTVTYDSADTVTLKSEIFAYNNCGITNYIKDYINIDVLTTQEEQFKSTQILINQSQVFKQQDNIDIQIFKIINDGYKDLNYISWQIINVNPSISQQNLDDLNTELLDNYQNKKYFHLDQGSLQQDKIYTFNINYTNYLNQQGYYKDPNIQDKNLQQEDFTLSWKCIDTSTQASCKDKNQNDVIGSQKNNGSLFYSANDFEPFSIFQFFFTAEKYGVTKTHNVVYTFIQDELPELNVTVPDEHLCNSINKNDFLYLQTNYESNDSNDVIYQLLLVYNDEKVAIKNFDYKNFKFRIWDLFNNFENQNYEILAKVIVYDTQYSFYQSFSYIIDINQPPVNGTISIYPSFGISIETQFTISALNFVEKLSANNLLNQYDPLLSFNKTQQLKSTSLGLLQMDNLINTLIQQQDYDSYKEIIQIINDISKIYNYFMLPNQDQTDFQGQQIRLNQKQQTASILKLDNNLIDYRNNNLDQNSSQIYNIQETKYQQNYIISENYPYPQQQNEVQNYRIHIQQDPDQILNLNNQTTYNFNNHESTDVTVCASSDDGNFWSTDQCQTVNNSDGTTKCLCDSTGFITVFEDFEKIFSDSVENIGKTFTKDSIKQGYKRDKIDKNNLQIKNSFQQQNLIDQDDKANLASVQNKHLKEKNCEKAKLSHQIFQENNWETQDLESTNSIINVQKNEKFSSVQKLRKKQTKSLSNYHFRQNALKKQLKNLADKKNKFNLSNNDNNQNKESDKCNFSFTISTQENPKVNNFLNETQNRFPNMLNYTSKNTVDDLALEISSVKDISNNRDNSQFNFKKSYQNDIDTSSTQNLENDKFNFKNQQSKNNPSDNSSEQDEPVSYQKNKQNTSSISDINSRQNEQENQNNQEQYSIIDLQSDTLREKQKSVQERLDIQSTFQNNINLCQ</sequence>
<comment type="caution">
    <text evidence="8">The sequence shown here is derived from an EMBL/GenBank/DDBJ whole genome shotgun (WGS) entry which is preliminary data.</text>
</comment>
<accession>A0A0V0R5L9</accession>
<keyword evidence="3" id="KW-1133">Transmembrane helix</keyword>
<keyword evidence="4" id="KW-0472">Membrane</keyword>
<reference evidence="8 9" key="1">
    <citation type="journal article" date="2015" name="Sci. Rep.">
        <title>Genome of the facultative scuticociliatosis pathogen Pseudocohnilembus persalinus provides insight into its virulence through horizontal gene transfer.</title>
        <authorList>
            <person name="Xiong J."/>
            <person name="Wang G."/>
            <person name="Cheng J."/>
            <person name="Tian M."/>
            <person name="Pan X."/>
            <person name="Warren A."/>
            <person name="Jiang C."/>
            <person name="Yuan D."/>
            <person name="Miao W."/>
        </authorList>
    </citation>
    <scope>NUCLEOTIDE SEQUENCE [LARGE SCALE GENOMIC DNA]</scope>
    <source>
        <strain evidence="8">36N120E</strain>
    </source>
</reference>
<evidence type="ECO:0000256" key="6">
    <source>
        <dbReference type="SAM" id="MobiDB-lite"/>
    </source>
</evidence>
<evidence type="ECO:0000256" key="3">
    <source>
        <dbReference type="ARBA" id="ARBA00022989"/>
    </source>
</evidence>
<dbReference type="PROSITE" id="PS50221">
    <property type="entry name" value="GAIN_B"/>
    <property type="match status" value="1"/>
</dbReference>
<proteinExistence type="predicted"/>
<keyword evidence="5" id="KW-1015">Disulfide bond</keyword>
<evidence type="ECO:0000259" key="7">
    <source>
        <dbReference type="PROSITE" id="PS50221"/>
    </source>
</evidence>
<evidence type="ECO:0000256" key="4">
    <source>
        <dbReference type="ARBA" id="ARBA00023136"/>
    </source>
</evidence>
<keyword evidence="2" id="KW-0812">Transmembrane</keyword>
<dbReference type="OrthoDB" id="321553at2759"/>
<gene>
    <name evidence="8" type="ORF">PPERSA_02639</name>
</gene>
<feature type="region of interest" description="Disordered" evidence="6">
    <location>
        <begin position="1383"/>
        <end position="1432"/>
    </location>
</feature>
<feature type="region of interest" description="Disordered" evidence="6">
    <location>
        <begin position="446"/>
        <end position="476"/>
    </location>
</feature>
<organism evidence="8 9">
    <name type="scientific">Pseudocohnilembus persalinus</name>
    <name type="common">Ciliate</name>
    <dbReference type="NCBI Taxonomy" id="266149"/>
    <lineage>
        <taxon>Eukaryota</taxon>
        <taxon>Sar</taxon>
        <taxon>Alveolata</taxon>
        <taxon>Ciliophora</taxon>
        <taxon>Intramacronucleata</taxon>
        <taxon>Oligohymenophorea</taxon>
        <taxon>Scuticociliatia</taxon>
        <taxon>Philasterida</taxon>
        <taxon>Pseudocohnilembidae</taxon>
        <taxon>Pseudocohnilembus</taxon>
    </lineage>
</organism>
<evidence type="ECO:0000256" key="2">
    <source>
        <dbReference type="ARBA" id="ARBA00022692"/>
    </source>
</evidence>
<feature type="compositionally biased region" description="Acidic residues" evidence="6">
    <location>
        <begin position="455"/>
        <end position="476"/>
    </location>
</feature>
<protein>
    <recommendedName>
        <fullName evidence="7">GAIN-B domain-containing protein</fullName>
    </recommendedName>
</protein>
<dbReference type="GO" id="GO:0016020">
    <property type="term" value="C:membrane"/>
    <property type="evidence" value="ECO:0007669"/>
    <property type="project" value="UniProtKB-SubCell"/>
</dbReference>
<dbReference type="InterPro" id="IPR057244">
    <property type="entry name" value="GAIN_B"/>
</dbReference>
<dbReference type="Proteomes" id="UP000054937">
    <property type="component" value="Unassembled WGS sequence"/>
</dbReference>
<name>A0A0V0R5L9_PSEPJ</name>
<evidence type="ECO:0000313" key="8">
    <source>
        <dbReference type="EMBL" id="KRX09767.1"/>
    </source>
</evidence>
<keyword evidence="9" id="KW-1185">Reference proteome</keyword>
<evidence type="ECO:0000313" key="9">
    <source>
        <dbReference type="Proteomes" id="UP000054937"/>
    </source>
</evidence>
<feature type="domain" description="GAIN-B" evidence="7">
    <location>
        <begin position="1005"/>
        <end position="1154"/>
    </location>
</feature>